<evidence type="ECO:0000256" key="2">
    <source>
        <dbReference type="ARBA" id="ARBA00006513"/>
    </source>
</evidence>
<dbReference type="GO" id="GO:0015252">
    <property type="term" value="F:proton channel activity"/>
    <property type="evidence" value="ECO:0007669"/>
    <property type="project" value="InterPro"/>
</dbReference>
<feature type="compositionally biased region" description="Acidic residues" evidence="11">
    <location>
        <begin position="53"/>
        <end position="74"/>
    </location>
</feature>
<evidence type="ECO:0000256" key="5">
    <source>
        <dbReference type="ARBA" id="ARBA00022692"/>
    </source>
</evidence>
<proteinExistence type="inferred from homology"/>
<organism evidence="13 14">
    <name type="scientific">Scleropages formosus</name>
    <name type="common">Asian bonytongue</name>
    <name type="synonym">Osteoglossum formosum</name>
    <dbReference type="NCBI Taxonomy" id="113540"/>
    <lineage>
        <taxon>Eukaryota</taxon>
        <taxon>Metazoa</taxon>
        <taxon>Chordata</taxon>
        <taxon>Craniata</taxon>
        <taxon>Vertebrata</taxon>
        <taxon>Euteleostomi</taxon>
        <taxon>Actinopterygii</taxon>
        <taxon>Neopterygii</taxon>
        <taxon>Teleostei</taxon>
        <taxon>Osteoglossocephala</taxon>
        <taxon>Osteoglossomorpha</taxon>
        <taxon>Osteoglossiformes</taxon>
        <taxon>Osteoglossidae</taxon>
        <taxon>Scleropages</taxon>
    </lineage>
</organism>
<sequence>MRDLDIIEFGAIVERGELDVTRVVEKKPRAELPAAQPADSDRDGDREKVEREDREEEDEQDEDHEEEEGGDDGNENMRKKTRKKRKMMKVSLTKDYPKKNAEMLSGQYGTNLLLVGVALMLAAAHDDALVREEHLLSFITALMLLQLFWMLWYVVRRGRMRHARPQRDKDAGTSWIRGGLTLLALLSLIMDAFRIGFYVGDESCLSIALAVYPVIHAVHTISQVHFLWFYIKDVIKTFETFERFGVIHAVFTNLLLWCNGIMTEAHHFMNNQRRRLTELGYLNVTTSSHEPHCNCTSSICTIFLNSLYYLYPFNIEYHILVSAMLFVMWKNIGRTINYHGSRKAASNWLTSAIVGPILGLIAVAATIAVLVVYIILVEDSRDTHESAIYIFYCYGIVMLAFMCVAGGAGLLLYRVDRRPFDSTKHPSRRLDTELLFSSSVGAWLMSWCSVVAVAAAHSSPSYRWTNILYSLLLVLEKYVQNIFIIESLYREPDPADGVEAPPPATPEVFSVAIDAPPYSGIVNRAYENQESGCPSPEGGQEENGQGFSCAKRQAEASQPPAQAPPPAKASPHARSLKWRRQVLKNISIFLLLCNMSVSSLRFAPHSVFCHLFKTRRKAAPTLTALMLFHFLPPPPKLWILPAFGCRPQYDNELEQETFGFTTWNTVLNFAMPLNLFYRMHSSALLFEVFRRV</sequence>
<feature type="transmembrane region" description="Helical" evidence="12">
    <location>
        <begin position="209"/>
        <end position="231"/>
    </location>
</feature>
<dbReference type="InterPro" id="IPR004878">
    <property type="entry name" value="Otopetrin"/>
</dbReference>
<keyword evidence="7 12" id="KW-1133">Transmembrane helix</keyword>
<dbReference type="AlphaFoldDB" id="A0A0P7W3B6"/>
<keyword evidence="3" id="KW-0813">Transport</keyword>
<feature type="compositionally biased region" description="Basic residues" evidence="11">
    <location>
        <begin position="79"/>
        <end position="88"/>
    </location>
</feature>
<feature type="transmembrane region" description="Helical" evidence="12">
    <location>
        <begin position="388"/>
        <end position="413"/>
    </location>
</feature>
<protein>
    <recommendedName>
        <fullName evidence="15">Otopetrin-1-like</fullName>
    </recommendedName>
</protein>
<feature type="transmembrane region" description="Helical" evidence="12">
    <location>
        <begin position="308"/>
        <end position="327"/>
    </location>
</feature>
<evidence type="ECO:0000313" key="13">
    <source>
        <dbReference type="EMBL" id="KPP56986.1"/>
    </source>
</evidence>
<dbReference type="PANTHER" id="PTHR21522">
    <property type="entry name" value="PROTON CHANNEL OTOP"/>
    <property type="match status" value="1"/>
</dbReference>
<evidence type="ECO:0000256" key="12">
    <source>
        <dbReference type="SAM" id="Phobius"/>
    </source>
</evidence>
<comment type="caution">
    <text evidence="13">The sequence shown here is derived from an EMBL/GenBank/DDBJ whole genome shotgun (WGS) entry which is preliminary data.</text>
</comment>
<evidence type="ECO:0000256" key="3">
    <source>
        <dbReference type="ARBA" id="ARBA00022448"/>
    </source>
</evidence>
<evidence type="ECO:0008006" key="15">
    <source>
        <dbReference type="Google" id="ProtNLM"/>
    </source>
</evidence>
<dbReference type="EMBL" id="JARO02018098">
    <property type="protein sequence ID" value="KPP56986.1"/>
    <property type="molecule type" value="Genomic_DNA"/>
</dbReference>
<dbReference type="STRING" id="113540.ENSSFOP00015053330"/>
<evidence type="ECO:0000256" key="11">
    <source>
        <dbReference type="SAM" id="MobiDB-lite"/>
    </source>
</evidence>
<keyword evidence="9 12" id="KW-0472">Membrane</keyword>
<feature type="transmembrane region" description="Helical" evidence="12">
    <location>
        <begin position="348"/>
        <end position="376"/>
    </location>
</feature>
<evidence type="ECO:0000313" key="14">
    <source>
        <dbReference type="Proteomes" id="UP000034805"/>
    </source>
</evidence>
<keyword evidence="10" id="KW-0407">Ion channel</keyword>
<dbReference type="Proteomes" id="UP000034805">
    <property type="component" value="Unassembled WGS sequence"/>
</dbReference>
<evidence type="ECO:0000256" key="9">
    <source>
        <dbReference type="ARBA" id="ARBA00023136"/>
    </source>
</evidence>
<evidence type="ECO:0000256" key="1">
    <source>
        <dbReference type="ARBA" id="ARBA00004651"/>
    </source>
</evidence>
<keyword evidence="4" id="KW-1003">Cell membrane</keyword>
<dbReference type="GO" id="GO:0042472">
    <property type="term" value="P:inner ear morphogenesis"/>
    <property type="evidence" value="ECO:0007669"/>
    <property type="project" value="TreeGrafter"/>
</dbReference>
<evidence type="ECO:0000256" key="7">
    <source>
        <dbReference type="ARBA" id="ARBA00022989"/>
    </source>
</evidence>
<accession>A0A0P7W3B6</accession>
<dbReference type="GO" id="GO:0005886">
    <property type="term" value="C:plasma membrane"/>
    <property type="evidence" value="ECO:0007669"/>
    <property type="project" value="UniProtKB-SubCell"/>
</dbReference>
<feature type="transmembrane region" description="Helical" evidence="12">
    <location>
        <begin position="175"/>
        <end position="197"/>
    </location>
</feature>
<keyword evidence="8" id="KW-0406">Ion transport</keyword>
<feature type="region of interest" description="Disordered" evidence="11">
    <location>
        <begin position="529"/>
        <end position="574"/>
    </location>
</feature>
<evidence type="ECO:0000256" key="6">
    <source>
        <dbReference type="ARBA" id="ARBA00022781"/>
    </source>
</evidence>
<feature type="transmembrane region" description="Helical" evidence="12">
    <location>
        <begin position="108"/>
        <end position="124"/>
    </location>
</feature>
<feature type="compositionally biased region" description="Basic and acidic residues" evidence="11">
    <location>
        <begin position="39"/>
        <end position="52"/>
    </location>
</feature>
<keyword evidence="5 12" id="KW-0812">Transmembrane</keyword>
<evidence type="ECO:0000256" key="8">
    <source>
        <dbReference type="ARBA" id="ARBA00023065"/>
    </source>
</evidence>
<feature type="region of interest" description="Disordered" evidence="11">
    <location>
        <begin position="22"/>
        <end position="90"/>
    </location>
</feature>
<feature type="transmembrane region" description="Helical" evidence="12">
    <location>
        <begin position="136"/>
        <end position="155"/>
    </location>
</feature>
<dbReference type="PANTHER" id="PTHR21522:SF19">
    <property type="entry name" value="PROTON CHANNEL OTOP1"/>
    <property type="match status" value="1"/>
</dbReference>
<evidence type="ECO:0000256" key="10">
    <source>
        <dbReference type="ARBA" id="ARBA00023303"/>
    </source>
</evidence>
<reference evidence="13 14" key="1">
    <citation type="submission" date="2015-08" db="EMBL/GenBank/DDBJ databases">
        <title>The genome of the Asian arowana (Scleropages formosus).</title>
        <authorList>
            <person name="Tan M.H."/>
            <person name="Gan H.M."/>
            <person name="Croft L.J."/>
            <person name="Austin C.M."/>
        </authorList>
    </citation>
    <scope>NUCLEOTIDE SEQUENCE [LARGE SCALE GENOMIC DNA]</scope>
    <source>
        <strain evidence="13">Aro1</strain>
    </source>
</reference>
<name>A0A0P7W3B6_SCLFO</name>
<feature type="transmembrane region" description="Helical" evidence="12">
    <location>
        <begin position="243"/>
        <end position="262"/>
    </location>
</feature>
<gene>
    <name evidence="13" type="ORF">Z043_125344</name>
</gene>
<evidence type="ECO:0000256" key="4">
    <source>
        <dbReference type="ARBA" id="ARBA00022475"/>
    </source>
</evidence>
<feature type="transmembrane region" description="Helical" evidence="12">
    <location>
        <begin position="434"/>
        <end position="456"/>
    </location>
</feature>
<comment type="similarity">
    <text evidence="2">Belongs to the otopetrin family.</text>
</comment>
<comment type="subcellular location">
    <subcellularLocation>
        <location evidence="1">Cell membrane</location>
        <topology evidence="1">Multi-pass membrane protein</topology>
    </subcellularLocation>
</comment>
<keyword evidence="6" id="KW-0375">Hydrogen ion transport</keyword>
<dbReference type="Pfam" id="PF03189">
    <property type="entry name" value="Otopetrin"/>
    <property type="match status" value="2"/>
</dbReference>